<comment type="caution">
    <text evidence="1">The sequence shown here is derived from an EMBL/GenBank/DDBJ whole genome shotgun (WGS) entry which is preliminary data.</text>
</comment>
<gene>
    <name evidence="1" type="ORF">RDWZM_000868</name>
</gene>
<dbReference type="EMBL" id="JAPWDV010000001">
    <property type="protein sequence ID" value="KAJ6222323.1"/>
    <property type="molecule type" value="Genomic_DNA"/>
</dbReference>
<keyword evidence="2" id="KW-1185">Reference proteome</keyword>
<protein>
    <submittedName>
        <fullName evidence="1">Uncharacterized protein</fullName>
    </submittedName>
</protein>
<evidence type="ECO:0000313" key="2">
    <source>
        <dbReference type="Proteomes" id="UP001142055"/>
    </source>
</evidence>
<dbReference type="AlphaFoldDB" id="A0A9Q0RNE7"/>
<reference evidence="1" key="1">
    <citation type="submission" date="2022-12" db="EMBL/GenBank/DDBJ databases">
        <title>Genome assemblies of Blomia tropicalis.</title>
        <authorList>
            <person name="Cui Y."/>
        </authorList>
    </citation>
    <scope>NUCLEOTIDE SEQUENCE</scope>
    <source>
        <tissue evidence="1">Adult mites</tissue>
    </source>
</reference>
<accession>A0A9Q0RNE7</accession>
<name>A0A9Q0RNE7_BLOTA</name>
<sequence>MTEAVPEYVDYHIDQYNGVDGEHMTKTRINNSLKCTNNQMGENHFIVGEHIIAHSMSEQPKRSTRTRKNNSKPKIKVNILPVPQITNNIVQQKQTSIENQLTATKERRLKKTGDNQQPIQQVGPAVASSNCIQSQTVISSLNCPLGDKPVSLNVPNQIRSKQNVQSLQSNQQFILGQPQPQPPSQLQQQQSGLKTLPNHAFLKPYSNNLRLRVTQLIFQNEISGMDKHTPILLNIGLKNFLKRIINQLLFARSNIRLHRNHCLQNSISAITSFQSSNLNDIEYIVSSNFTNPGMNSHNFDNNISFDNGEQRPNLNGTRTSNMNNGHQKSTRSNVAFSLRHLYNILYTNRSNIPVSLVYQNALNRTLIALSNVQYVSNEPYRKYRRMISNQNENDQDNDQTNNNLIT</sequence>
<proteinExistence type="predicted"/>
<organism evidence="1 2">
    <name type="scientific">Blomia tropicalis</name>
    <name type="common">Mite</name>
    <dbReference type="NCBI Taxonomy" id="40697"/>
    <lineage>
        <taxon>Eukaryota</taxon>
        <taxon>Metazoa</taxon>
        <taxon>Ecdysozoa</taxon>
        <taxon>Arthropoda</taxon>
        <taxon>Chelicerata</taxon>
        <taxon>Arachnida</taxon>
        <taxon>Acari</taxon>
        <taxon>Acariformes</taxon>
        <taxon>Sarcoptiformes</taxon>
        <taxon>Astigmata</taxon>
        <taxon>Glycyphagoidea</taxon>
        <taxon>Echimyopodidae</taxon>
        <taxon>Blomia</taxon>
    </lineage>
</organism>
<evidence type="ECO:0000313" key="1">
    <source>
        <dbReference type="EMBL" id="KAJ6222323.1"/>
    </source>
</evidence>
<dbReference type="Proteomes" id="UP001142055">
    <property type="component" value="Chromosome 1"/>
</dbReference>